<reference evidence="2" key="1">
    <citation type="submission" date="2021-04" db="EMBL/GenBank/DDBJ databases">
        <title>Complete genome sequence for Sulfitobacter sp. strain JK7-1.</title>
        <authorList>
            <person name="Park S.-J."/>
        </authorList>
    </citation>
    <scope>NUCLEOTIDE SEQUENCE</scope>
    <source>
        <strain evidence="2">JK7-1</strain>
    </source>
</reference>
<dbReference type="Proteomes" id="UP000683291">
    <property type="component" value="Chromosome 1"/>
</dbReference>
<protein>
    <submittedName>
        <fullName evidence="2">Uncharacterized protein</fullName>
    </submittedName>
</protein>
<keyword evidence="3" id="KW-1185">Reference proteome</keyword>
<feature type="signal peptide" evidence="1">
    <location>
        <begin position="1"/>
        <end position="26"/>
    </location>
</feature>
<proteinExistence type="predicted"/>
<organism evidence="2 3">
    <name type="scientific">Sulfitobacter albidus</name>
    <dbReference type="NCBI Taxonomy" id="2829501"/>
    <lineage>
        <taxon>Bacteria</taxon>
        <taxon>Pseudomonadati</taxon>
        <taxon>Pseudomonadota</taxon>
        <taxon>Alphaproteobacteria</taxon>
        <taxon>Rhodobacterales</taxon>
        <taxon>Roseobacteraceae</taxon>
        <taxon>Sulfitobacter</taxon>
    </lineage>
</organism>
<sequence>MKPILATFTGLILATGVALTASAAQAGTTATTYTQNGVTWTDNAAVPLFGSNTRDRAWGAQYENHFGSPFHGNYGAQGTYTKELYDQINANNHGSKRAHRN</sequence>
<keyword evidence="1" id="KW-0732">Signal</keyword>
<gene>
    <name evidence="2" type="ORF">KDD17_09800</name>
</gene>
<evidence type="ECO:0000313" key="3">
    <source>
        <dbReference type="Proteomes" id="UP000683291"/>
    </source>
</evidence>
<dbReference type="AlphaFoldDB" id="A0A975JB93"/>
<feature type="chain" id="PRO_5036925946" evidence="1">
    <location>
        <begin position="27"/>
        <end position="101"/>
    </location>
</feature>
<name>A0A975JB93_9RHOB</name>
<evidence type="ECO:0000313" key="2">
    <source>
        <dbReference type="EMBL" id="QUJ75294.1"/>
    </source>
</evidence>
<dbReference type="EMBL" id="CP073581">
    <property type="protein sequence ID" value="QUJ75294.1"/>
    <property type="molecule type" value="Genomic_DNA"/>
</dbReference>
<dbReference type="KEGG" id="sual:KDD17_09800"/>
<dbReference type="RefSeq" id="WP_212703499.1">
    <property type="nucleotide sequence ID" value="NZ_CP073581.1"/>
</dbReference>
<evidence type="ECO:0000256" key="1">
    <source>
        <dbReference type="SAM" id="SignalP"/>
    </source>
</evidence>
<accession>A0A975JB93</accession>